<dbReference type="AlphaFoldDB" id="A0A7S2PAG9"/>
<dbReference type="InterPro" id="IPR004875">
    <property type="entry name" value="DDE_SF_endonuclease_dom"/>
</dbReference>
<reference evidence="2" key="1">
    <citation type="submission" date="2021-01" db="EMBL/GenBank/DDBJ databases">
        <authorList>
            <person name="Corre E."/>
            <person name="Pelletier E."/>
            <person name="Niang G."/>
            <person name="Scheremetjew M."/>
            <person name="Finn R."/>
            <person name="Kale V."/>
            <person name="Holt S."/>
            <person name="Cochrane G."/>
            <person name="Meng A."/>
            <person name="Brown T."/>
            <person name="Cohen L."/>
        </authorList>
    </citation>
    <scope>NUCLEOTIDE SEQUENCE</scope>
    <source>
        <strain evidence="2">B650</strain>
    </source>
</reference>
<dbReference type="GO" id="GO:0003676">
    <property type="term" value="F:nucleic acid binding"/>
    <property type="evidence" value="ECO:0007669"/>
    <property type="project" value="InterPro"/>
</dbReference>
<accession>A0A7S2PAG9</accession>
<gene>
    <name evidence="2" type="ORF">LDAN0321_LOCUS12323</name>
</gene>
<name>A0A7S2PAG9_9STRA</name>
<evidence type="ECO:0000259" key="1">
    <source>
        <dbReference type="Pfam" id="PF03184"/>
    </source>
</evidence>
<proteinExistence type="predicted"/>
<sequence>MLALEKRAHSWLDLVCRGKGIRIHAAEKEMWDDRVSVEWQQNAWVDNDVMERLAHGFVRRKIEKHGEEVWVIAFCDNLKAHVNERVRDIFGKGHVFLCFFPPNMTHIVQPIDAAIGQSLRIAIGHALDRWLMDGENMMK</sequence>
<dbReference type="EMBL" id="HBGY01019439">
    <property type="protein sequence ID" value="CAD9587654.1"/>
    <property type="molecule type" value="Transcribed_RNA"/>
</dbReference>
<feature type="domain" description="DDE-1" evidence="1">
    <location>
        <begin position="15"/>
        <end position="136"/>
    </location>
</feature>
<dbReference type="Pfam" id="PF03184">
    <property type="entry name" value="DDE_1"/>
    <property type="match status" value="1"/>
</dbReference>
<organism evidence="2">
    <name type="scientific">Leptocylindrus danicus</name>
    <dbReference type="NCBI Taxonomy" id="163516"/>
    <lineage>
        <taxon>Eukaryota</taxon>
        <taxon>Sar</taxon>
        <taxon>Stramenopiles</taxon>
        <taxon>Ochrophyta</taxon>
        <taxon>Bacillariophyta</taxon>
        <taxon>Coscinodiscophyceae</taxon>
        <taxon>Chaetocerotophycidae</taxon>
        <taxon>Leptocylindrales</taxon>
        <taxon>Leptocylindraceae</taxon>
        <taxon>Leptocylindrus</taxon>
    </lineage>
</organism>
<protein>
    <recommendedName>
        <fullName evidence="1">DDE-1 domain-containing protein</fullName>
    </recommendedName>
</protein>
<evidence type="ECO:0000313" key="2">
    <source>
        <dbReference type="EMBL" id="CAD9587654.1"/>
    </source>
</evidence>